<gene>
    <name evidence="1" type="ORF">BV25DRAFT_1821535</name>
</gene>
<comment type="caution">
    <text evidence="1">The sequence shown here is derived from an EMBL/GenBank/DDBJ whole genome shotgun (WGS) entry which is preliminary data.</text>
</comment>
<dbReference type="EMBL" id="MU277194">
    <property type="protein sequence ID" value="KAI0065851.1"/>
    <property type="molecule type" value="Genomic_DNA"/>
</dbReference>
<reference evidence="1" key="2">
    <citation type="journal article" date="2022" name="New Phytol.">
        <title>Evolutionary transition to the ectomycorrhizal habit in the genomes of a hyperdiverse lineage of mushroom-forming fungi.</title>
        <authorList>
            <person name="Looney B."/>
            <person name="Miyauchi S."/>
            <person name="Morin E."/>
            <person name="Drula E."/>
            <person name="Courty P.E."/>
            <person name="Kohler A."/>
            <person name="Kuo A."/>
            <person name="LaButti K."/>
            <person name="Pangilinan J."/>
            <person name="Lipzen A."/>
            <person name="Riley R."/>
            <person name="Andreopoulos W."/>
            <person name="He G."/>
            <person name="Johnson J."/>
            <person name="Nolan M."/>
            <person name="Tritt A."/>
            <person name="Barry K.W."/>
            <person name="Grigoriev I.V."/>
            <person name="Nagy L.G."/>
            <person name="Hibbett D."/>
            <person name="Henrissat B."/>
            <person name="Matheny P.B."/>
            <person name="Labbe J."/>
            <person name="Martin F.M."/>
        </authorList>
    </citation>
    <scope>NUCLEOTIDE SEQUENCE</scope>
    <source>
        <strain evidence="1">HHB10654</strain>
    </source>
</reference>
<proteinExistence type="predicted"/>
<keyword evidence="2" id="KW-1185">Reference proteome</keyword>
<accession>A0ACB8TCB6</accession>
<organism evidence="1 2">
    <name type="scientific">Artomyces pyxidatus</name>
    <dbReference type="NCBI Taxonomy" id="48021"/>
    <lineage>
        <taxon>Eukaryota</taxon>
        <taxon>Fungi</taxon>
        <taxon>Dikarya</taxon>
        <taxon>Basidiomycota</taxon>
        <taxon>Agaricomycotina</taxon>
        <taxon>Agaricomycetes</taxon>
        <taxon>Russulales</taxon>
        <taxon>Auriscalpiaceae</taxon>
        <taxon>Artomyces</taxon>
    </lineage>
</organism>
<dbReference type="Proteomes" id="UP000814140">
    <property type="component" value="Unassembled WGS sequence"/>
</dbReference>
<protein>
    <submittedName>
        <fullName evidence="1">Uncharacterized protein</fullName>
    </submittedName>
</protein>
<reference evidence="1" key="1">
    <citation type="submission" date="2021-03" db="EMBL/GenBank/DDBJ databases">
        <authorList>
            <consortium name="DOE Joint Genome Institute"/>
            <person name="Ahrendt S."/>
            <person name="Looney B.P."/>
            <person name="Miyauchi S."/>
            <person name="Morin E."/>
            <person name="Drula E."/>
            <person name="Courty P.E."/>
            <person name="Chicoki N."/>
            <person name="Fauchery L."/>
            <person name="Kohler A."/>
            <person name="Kuo A."/>
            <person name="Labutti K."/>
            <person name="Pangilinan J."/>
            <person name="Lipzen A."/>
            <person name="Riley R."/>
            <person name="Andreopoulos W."/>
            <person name="He G."/>
            <person name="Johnson J."/>
            <person name="Barry K.W."/>
            <person name="Grigoriev I.V."/>
            <person name="Nagy L."/>
            <person name="Hibbett D."/>
            <person name="Henrissat B."/>
            <person name="Matheny P.B."/>
            <person name="Labbe J."/>
            <person name="Martin F."/>
        </authorList>
    </citation>
    <scope>NUCLEOTIDE SEQUENCE</scope>
    <source>
        <strain evidence="1">HHB10654</strain>
    </source>
</reference>
<sequence length="202" mass="21688">MSPHPLNQEVKPDIQQLTLSTTTMRYPAILPALTRPLVSSRVHSVRPFHSTQTFLEEERLGRDPTVSQGHLASSSNRQQPSVQSEYARAGRAATAKSNEHPYDSASPNGVRKAPRTDKERGNPEQIGFADQVGGQSAYDRRVEEGEGDGGRVGGRREATPPGFFSAVKQALGFGTSSGDVKQNRGAGGGVTGTGTFKSQEDR</sequence>
<name>A0ACB8TCB6_9AGAM</name>
<evidence type="ECO:0000313" key="1">
    <source>
        <dbReference type="EMBL" id="KAI0065851.1"/>
    </source>
</evidence>
<evidence type="ECO:0000313" key="2">
    <source>
        <dbReference type="Proteomes" id="UP000814140"/>
    </source>
</evidence>